<name>A0A2G9TU43_TELCI</name>
<dbReference type="EMBL" id="KZ354420">
    <property type="protein sequence ID" value="PIO60992.1"/>
    <property type="molecule type" value="Genomic_DNA"/>
</dbReference>
<feature type="non-terminal residue" evidence="1">
    <location>
        <position position="73"/>
    </location>
</feature>
<accession>A0A2G9TU43</accession>
<dbReference type="Proteomes" id="UP000230423">
    <property type="component" value="Unassembled WGS sequence"/>
</dbReference>
<keyword evidence="2" id="KW-1185">Reference proteome</keyword>
<sequence length="73" mass="8018">MDKKEADFQNSVDSVEQKLGIKGETNTHIGDILRASRENLCCDLSDLDAPFMSLFLESSGGDPMKVSQAEIIK</sequence>
<dbReference type="AlphaFoldDB" id="A0A2G9TU43"/>
<evidence type="ECO:0000313" key="2">
    <source>
        <dbReference type="Proteomes" id="UP000230423"/>
    </source>
</evidence>
<dbReference type="OrthoDB" id="198619at2759"/>
<reference evidence="1 2" key="1">
    <citation type="submission" date="2015-09" db="EMBL/GenBank/DDBJ databases">
        <title>Draft genome of the parasitic nematode Teladorsagia circumcincta isolate WARC Sus (inbred).</title>
        <authorList>
            <person name="Mitreva M."/>
        </authorList>
    </citation>
    <scope>NUCLEOTIDE SEQUENCE [LARGE SCALE GENOMIC DNA]</scope>
    <source>
        <strain evidence="1 2">S</strain>
    </source>
</reference>
<proteinExistence type="predicted"/>
<evidence type="ECO:0000313" key="1">
    <source>
        <dbReference type="EMBL" id="PIO60992.1"/>
    </source>
</evidence>
<gene>
    <name evidence="1" type="ORF">TELCIR_17498</name>
</gene>
<organism evidence="1 2">
    <name type="scientific">Teladorsagia circumcincta</name>
    <name type="common">Brown stomach worm</name>
    <name type="synonym">Ostertagia circumcincta</name>
    <dbReference type="NCBI Taxonomy" id="45464"/>
    <lineage>
        <taxon>Eukaryota</taxon>
        <taxon>Metazoa</taxon>
        <taxon>Ecdysozoa</taxon>
        <taxon>Nematoda</taxon>
        <taxon>Chromadorea</taxon>
        <taxon>Rhabditida</taxon>
        <taxon>Rhabditina</taxon>
        <taxon>Rhabditomorpha</taxon>
        <taxon>Strongyloidea</taxon>
        <taxon>Trichostrongylidae</taxon>
        <taxon>Teladorsagia</taxon>
    </lineage>
</organism>
<protein>
    <submittedName>
        <fullName evidence="1">Uncharacterized protein</fullName>
    </submittedName>
</protein>